<accession>A0A919U6Z0</accession>
<proteinExistence type="predicted"/>
<evidence type="ECO:0000313" key="3">
    <source>
        <dbReference type="Proteomes" id="UP000660611"/>
    </source>
</evidence>
<organism evidence="2 3">
    <name type="scientific">Dactylosporangium siamense</name>
    <dbReference type="NCBI Taxonomy" id="685454"/>
    <lineage>
        <taxon>Bacteria</taxon>
        <taxon>Bacillati</taxon>
        <taxon>Actinomycetota</taxon>
        <taxon>Actinomycetes</taxon>
        <taxon>Micromonosporales</taxon>
        <taxon>Micromonosporaceae</taxon>
        <taxon>Dactylosporangium</taxon>
    </lineage>
</organism>
<feature type="compositionally biased region" description="Polar residues" evidence="1">
    <location>
        <begin position="53"/>
        <end position="62"/>
    </location>
</feature>
<evidence type="ECO:0000313" key="2">
    <source>
        <dbReference type="EMBL" id="GIG43992.1"/>
    </source>
</evidence>
<comment type="caution">
    <text evidence="2">The sequence shown here is derived from an EMBL/GenBank/DDBJ whole genome shotgun (WGS) entry which is preliminary data.</text>
</comment>
<evidence type="ECO:0000256" key="1">
    <source>
        <dbReference type="SAM" id="MobiDB-lite"/>
    </source>
</evidence>
<name>A0A919U6Z0_9ACTN</name>
<dbReference type="Proteomes" id="UP000660611">
    <property type="component" value="Unassembled WGS sequence"/>
</dbReference>
<dbReference type="EMBL" id="BONQ01000029">
    <property type="protein sequence ID" value="GIG43992.1"/>
    <property type="molecule type" value="Genomic_DNA"/>
</dbReference>
<dbReference type="AlphaFoldDB" id="A0A919U6Z0"/>
<gene>
    <name evidence="2" type="ORF">Dsi01nite_020330</name>
</gene>
<keyword evidence="3" id="KW-1185">Reference proteome</keyword>
<reference evidence="2" key="1">
    <citation type="submission" date="2021-01" db="EMBL/GenBank/DDBJ databases">
        <title>Whole genome shotgun sequence of Dactylosporangium siamense NBRC 106093.</title>
        <authorList>
            <person name="Komaki H."/>
            <person name="Tamura T."/>
        </authorList>
    </citation>
    <scope>NUCLEOTIDE SEQUENCE</scope>
    <source>
        <strain evidence="2">NBRC 106093</strain>
    </source>
</reference>
<protein>
    <submittedName>
        <fullName evidence="2">Uncharacterized protein</fullName>
    </submittedName>
</protein>
<sequence length="159" mass="17581">MITFRPCRDALATDCHRLPHRLTHARTEDKARCRLRQSLSSFSTQPAAAVSTAPDSTPSTAPESLARTGPNQPTWPVQPINMPSRTLRRHRTSTATQPQTHTFAQVTADIRQGGSGTAQPISRFPRSQPVVDPMWQNPNHTHAVQGPIVTLTAVRRRLP</sequence>
<feature type="region of interest" description="Disordered" evidence="1">
    <location>
        <begin position="39"/>
        <end position="88"/>
    </location>
</feature>